<keyword evidence="3" id="KW-1185">Reference proteome</keyword>
<dbReference type="EMBL" id="QAIC01000024">
    <property type="protein sequence ID" value="MDN4571994.1"/>
    <property type="molecule type" value="Genomic_DNA"/>
</dbReference>
<proteinExistence type="predicted"/>
<evidence type="ECO:0000313" key="1">
    <source>
        <dbReference type="EMBL" id="MDN4571994.1"/>
    </source>
</evidence>
<evidence type="ECO:0000313" key="3">
    <source>
        <dbReference type="Proteomes" id="UP001172788"/>
    </source>
</evidence>
<sequence>MYSTYYTNRIKNLGVLSADNLMFLSDDLVNVYVPKHWFYAQRDAIFARNIATFAYVTMDDTVKHDQLMALVAVGGVRSVTIVATFDGFLVRINTSVGDSTLISSRGKKPRPFKRLETLLVYLKNDIGIGKATIEFENWTPAQKGLKAAKN</sequence>
<dbReference type="Proteomes" id="UP001172791">
    <property type="component" value="Unassembled WGS sequence"/>
</dbReference>
<dbReference type="AlphaFoldDB" id="A0AAW7MGV0"/>
<evidence type="ECO:0000313" key="2">
    <source>
        <dbReference type="EMBL" id="MDN4576645.1"/>
    </source>
</evidence>
<evidence type="ECO:0000313" key="4">
    <source>
        <dbReference type="Proteomes" id="UP001172791"/>
    </source>
</evidence>
<dbReference type="Proteomes" id="UP001172788">
    <property type="component" value="Unassembled WGS sequence"/>
</dbReference>
<organism evidence="1 4">
    <name type="scientific">Pandoraea cepalis</name>
    <dbReference type="NCBI Taxonomy" id="2508294"/>
    <lineage>
        <taxon>Bacteria</taxon>
        <taxon>Pseudomonadati</taxon>
        <taxon>Pseudomonadota</taxon>
        <taxon>Betaproteobacteria</taxon>
        <taxon>Burkholderiales</taxon>
        <taxon>Burkholderiaceae</taxon>
        <taxon>Pandoraea</taxon>
    </lineage>
</organism>
<gene>
    <name evidence="1" type="ORF">DBA34_01750</name>
    <name evidence="2" type="ORF">DBB29_00665</name>
</gene>
<comment type="caution">
    <text evidence="1">The sequence shown here is derived from an EMBL/GenBank/DDBJ whole genome shotgun (WGS) entry which is preliminary data.</text>
</comment>
<protein>
    <submittedName>
        <fullName evidence="1">Uncharacterized protein</fullName>
    </submittedName>
</protein>
<name>A0AAW7MGV0_9BURK</name>
<dbReference type="EMBL" id="QAID01000021">
    <property type="protein sequence ID" value="MDN4576645.1"/>
    <property type="molecule type" value="Genomic_DNA"/>
</dbReference>
<reference evidence="1" key="1">
    <citation type="submission" date="2018-04" db="EMBL/GenBank/DDBJ databases">
        <authorList>
            <person name="Jy Z."/>
        </authorList>
    </citation>
    <scope>NUCLEOTIDE SEQUENCE</scope>
    <source>
        <strain evidence="2">AS13</strain>
        <strain evidence="1">LA18</strain>
    </source>
</reference>
<accession>A0AAW7MGV0</accession>